<keyword evidence="2" id="KW-1185">Reference proteome</keyword>
<evidence type="ECO:0008006" key="3">
    <source>
        <dbReference type="Google" id="ProtNLM"/>
    </source>
</evidence>
<comment type="caution">
    <text evidence="1">The sequence shown here is derived from an EMBL/GenBank/DDBJ whole genome shotgun (WGS) entry which is preliminary data.</text>
</comment>
<evidence type="ECO:0000313" key="1">
    <source>
        <dbReference type="EMBL" id="PNU03948.1"/>
    </source>
</evidence>
<proteinExistence type="predicted"/>
<accession>A0A2K2FYX4</accession>
<dbReference type="InterPro" id="IPR036390">
    <property type="entry name" value="WH_DNA-bd_sf"/>
</dbReference>
<dbReference type="SUPFAM" id="SSF46785">
    <property type="entry name" value="Winged helix' DNA-binding domain"/>
    <property type="match status" value="1"/>
</dbReference>
<dbReference type="AlphaFoldDB" id="A0A2K2FYX4"/>
<reference evidence="1 2" key="1">
    <citation type="submission" date="2016-05" db="EMBL/GenBank/DDBJ databases">
        <title>Complete genome sequence of Novosphingobium guangzhouense SA925(T).</title>
        <authorList>
            <person name="Sha S."/>
        </authorList>
    </citation>
    <scope>NUCLEOTIDE SEQUENCE [LARGE SCALE GENOMIC DNA]</scope>
    <source>
        <strain evidence="1 2">SA925</strain>
    </source>
</reference>
<dbReference type="Proteomes" id="UP000236327">
    <property type="component" value="Unassembled WGS sequence"/>
</dbReference>
<gene>
    <name evidence="1" type="ORF">A8V01_04825</name>
</gene>
<protein>
    <recommendedName>
        <fullName evidence="3">LexA repressor DNA-binding domain-containing protein</fullName>
    </recommendedName>
</protein>
<organism evidence="1 2">
    <name type="scientific">Novosphingobium guangzhouense</name>
    <dbReference type="NCBI Taxonomy" id="1850347"/>
    <lineage>
        <taxon>Bacteria</taxon>
        <taxon>Pseudomonadati</taxon>
        <taxon>Pseudomonadota</taxon>
        <taxon>Alphaproteobacteria</taxon>
        <taxon>Sphingomonadales</taxon>
        <taxon>Sphingomonadaceae</taxon>
        <taxon>Novosphingobium</taxon>
    </lineage>
</organism>
<dbReference type="InterPro" id="IPR036388">
    <property type="entry name" value="WH-like_DNA-bd_sf"/>
</dbReference>
<evidence type="ECO:0000313" key="2">
    <source>
        <dbReference type="Proteomes" id="UP000236327"/>
    </source>
</evidence>
<dbReference type="EMBL" id="LYMM01000040">
    <property type="protein sequence ID" value="PNU03948.1"/>
    <property type="molecule type" value="Genomic_DNA"/>
</dbReference>
<name>A0A2K2FYX4_9SPHN</name>
<dbReference type="Gene3D" id="1.10.10.10">
    <property type="entry name" value="Winged helix-like DNA-binding domain superfamily/Winged helix DNA-binding domain"/>
    <property type="match status" value="1"/>
</dbReference>
<sequence>MGRAVMSRAGRLLEQDDRILAAITKAAERGQPCPQNGELARMIGASSKSVPVNAMKRLEERGLIVVERFSMSRIVTIVATGKSTGGHPATPHWRVHLRDGDVSMPIDHKAQPVPAAPVPAVHSRPEPVRVNRDPCPFCEIRGDIGCRHSRAAPRITFVPVHLHAAEVTQL</sequence>